<keyword evidence="2" id="KW-0548">Nucleotidyltransferase</keyword>
<dbReference type="Proteomes" id="UP000004968">
    <property type="component" value="Unassembled WGS sequence"/>
</dbReference>
<dbReference type="InterPro" id="IPR043502">
    <property type="entry name" value="DNA/RNA_pol_sf"/>
</dbReference>
<dbReference type="PANTHER" id="PTHR34047">
    <property type="entry name" value="NUCLEAR INTRON MATURASE 1, MITOCHONDRIAL-RELATED"/>
    <property type="match status" value="1"/>
</dbReference>
<dbReference type="Pfam" id="PF00078">
    <property type="entry name" value="RVT_1"/>
    <property type="match status" value="1"/>
</dbReference>
<proteinExistence type="predicted"/>
<dbReference type="AlphaFoldDB" id="D3ASG4"/>
<dbReference type="GO" id="GO:0006397">
    <property type="term" value="P:mRNA processing"/>
    <property type="evidence" value="ECO:0007669"/>
    <property type="project" value="InterPro"/>
</dbReference>
<feature type="domain" description="Reverse transcriptase" evidence="1">
    <location>
        <begin position="90"/>
        <end position="389"/>
    </location>
</feature>
<gene>
    <name evidence="2" type="ORF">CLOSTHATH_06572</name>
</gene>
<dbReference type="Pfam" id="PF01348">
    <property type="entry name" value="Intron_maturas2"/>
    <property type="match status" value="1"/>
</dbReference>
<dbReference type="HOGENOM" id="CLU_013584_3_1_9"/>
<dbReference type="InterPro" id="IPR024937">
    <property type="entry name" value="Domain_X"/>
</dbReference>
<dbReference type="GO" id="GO:0003964">
    <property type="term" value="F:RNA-directed DNA polymerase activity"/>
    <property type="evidence" value="ECO:0007669"/>
    <property type="project" value="UniProtKB-KW"/>
</dbReference>
<evidence type="ECO:0000313" key="2">
    <source>
        <dbReference type="EMBL" id="EFC95237.1"/>
    </source>
</evidence>
<name>D3ASG4_9FIRM</name>
<keyword evidence="2" id="KW-0695">RNA-directed DNA polymerase</keyword>
<dbReference type="SUPFAM" id="SSF56672">
    <property type="entry name" value="DNA/RNA polymerases"/>
    <property type="match status" value="1"/>
</dbReference>
<reference evidence="2 3" key="1">
    <citation type="submission" date="2010-01" db="EMBL/GenBank/DDBJ databases">
        <authorList>
            <person name="Weinstock G."/>
            <person name="Sodergren E."/>
            <person name="Clifton S."/>
            <person name="Fulton L."/>
            <person name="Fulton B."/>
            <person name="Courtney L."/>
            <person name="Fronick C."/>
            <person name="Harrison M."/>
            <person name="Strong C."/>
            <person name="Farmer C."/>
            <person name="Delahaunty K."/>
            <person name="Markovic C."/>
            <person name="Hall O."/>
            <person name="Minx P."/>
            <person name="Tomlinson C."/>
            <person name="Mitreva M."/>
            <person name="Nelson J."/>
            <person name="Hou S."/>
            <person name="Wollam A."/>
            <person name="Pepin K.H."/>
            <person name="Johnson M."/>
            <person name="Bhonagiri V."/>
            <person name="Nash W.E."/>
            <person name="Warren W."/>
            <person name="Chinwalla A."/>
            <person name="Mardis E.R."/>
            <person name="Wilson R.K."/>
        </authorList>
    </citation>
    <scope>NUCLEOTIDE SEQUENCE [LARGE SCALE GENOMIC DNA]</scope>
    <source>
        <strain evidence="2 3">DSM 13479</strain>
    </source>
</reference>
<evidence type="ECO:0000313" key="3">
    <source>
        <dbReference type="Proteomes" id="UP000004968"/>
    </source>
</evidence>
<dbReference type="PANTHER" id="PTHR34047:SF8">
    <property type="entry name" value="PROTEIN YKFC"/>
    <property type="match status" value="1"/>
</dbReference>
<sequence length="582" mass="68638">MHMAKGGSLSLNTKKGKVREALRNPIDVLNSLKSKACDEGYCYERLYRNLYNEEFYLLAYQNIYAREGNMTAGADGKTIDGMGMDRIQRLIGKMKNHSYQPNPARRTYIEKKNGKKRPLGIPSFDDKLVQEVVRLILESIYEPTFSNYSHGFRPNRSCHTALQQIQSTFTGVKWFIEGDICGFFDNIDHAVLINILRKRIHDEYFIALLWKFLKAGYVEDWMFHNTYSETPQGSIISPIMSNIYLDELDRYMEIYMKEFERGKRRQKSAEYANWEYKLKYLRYEVYAKDKWVDLTAEERKTANDQIHAVRSKMLKCEYSDPQDSGYRRLFYVRYADDWLCGVIGSKQDAEEIKADMKRFLSETLKLELSEEKTLITNARDMARFLSYDIFLSDNESLREDKNGHTRRVRRGKVKLYVPREKWQKKLMDYKALEIKYQNGKEIFIPVHRTYLISNDDFEIVQQYNAEVRGLYNYYKIADNVNVLGHFNYVMKFSMFKTFGAKYKLHISGVRKKYGYKHFGVKYQTKQGEKILYYYEDGFKKVKTGIAKPEVDNVPKVYRNNNPTGLIARLRAGHCEWCGAENV</sequence>
<accession>D3ASG4</accession>
<comment type="caution">
    <text evidence="2">The sequence shown here is derived from an EMBL/GenBank/DDBJ whole genome shotgun (WGS) entry which is preliminary data.</text>
</comment>
<dbReference type="PROSITE" id="PS50878">
    <property type="entry name" value="RT_POL"/>
    <property type="match status" value="1"/>
</dbReference>
<dbReference type="InterPro" id="IPR051083">
    <property type="entry name" value="GrpII_Intron_Splice-Mob/Def"/>
</dbReference>
<protein>
    <submittedName>
        <fullName evidence="2">Reverse transcriptase (RNA-dependent DNA polymerase)</fullName>
    </submittedName>
</protein>
<dbReference type="InterPro" id="IPR000477">
    <property type="entry name" value="RT_dom"/>
</dbReference>
<organism evidence="2 3">
    <name type="scientific">Hungatella hathewayi DSM 13479</name>
    <dbReference type="NCBI Taxonomy" id="566550"/>
    <lineage>
        <taxon>Bacteria</taxon>
        <taxon>Bacillati</taxon>
        <taxon>Bacillota</taxon>
        <taxon>Clostridia</taxon>
        <taxon>Lachnospirales</taxon>
        <taxon>Lachnospiraceae</taxon>
        <taxon>Hungatella</taxon>
    </lineage>
</organism>
<dbReference type="EMBL" id="ACIO01000795">
    <property type="protein sequence ID" value="EFC95237.1"/>
    <property type="molecule type" value="Genomic_DNA"/>
</dbReference>
<dbReference type="CDD" id="cd01651">
    <property type="entry name" value="RT_G2_intron"/>
    <property type="match status" value="1"/>
</dbReference>
<evidence type="ECO:0000259" key="1">
    <source>
        <dbReference type="PROSITE" id="PS50878"/>
    </source>
</evidence>
<keyword evidence="2" id="KW-0808">Transferase</keyword>